<dbReference type="EMBL" id="APVH01000035">
    <property type="protein sequence ID" value="EPX79744.1"/>
    <property type="molecule type" value="Genomic_DNA"/>
</dbReference>
<comment type="caution">
    <text evidence="3">The sequence shown here is derived from an EMBL/GenBank/DDBJ whole genome shotgun (WGS) entry which is preliminary data.</text>
</comment>
<feature type="compositionally biased region" description="Polar residues" evidence="1">
    <location>
        <begin position="142"/>
        <end position="151"/>
    </location>
</feature>
<dbReference type="Proteomes" id="UP000015347">
    <property type="component" value="Unassembled WGS sequence"/>
</dbReference>
<keyword evidence="2" id="KW-0812">Transmembrane</keyword>
<dbReference type="HOGENOM" id="CLU_093674_4_1_5"/>
<reference evidence="4" key="1">
    <citation type="journal article" date="2014" name="Stand. Genomic Sci.">
        <title>Genome sequence of the exopolysaccharide-producing Salipiger mucosus type strain (DSM 16094(T)), a moderately halophilic member of the Roseobacter clade.</title>
        <authorList>
            <person name="Riedel T."/>
            <person name="Spring S."/>
            <person name="Fiebig A."/>
            <person name="Petersen J."/>
            <person name="Kyrpides N.C."/>
            <person name="Goker M."/>
            <person name="Klenk H.P."/>
        </authorList>
    </citation>
    <scope>NUCLEOTIDE SEQUENCE [LARGE SCALE GENOMIC DNA]</scope>
    <source>
        <strain evidence="4">DSM 16094</strain>
    </source>
</reference>
<dbReference type="RefSeq" id="WP_020038424.1">
    <property type="nucleotide sequence ID" value="NZ_KE557278.1"/>
</dbReference>
<dbReference type="PANTHER" id="PTHR34980">
    <property type="entry name" value="INNER MEMBRANE PROTEIN-RELATED-RELATED"/>
    <property type="match status" value="1"/>
</dbReference>
<evidence type="ECO:0000256" key="1">
    <source>
        <dbReference type="SAM" id="MobiDB-lite"/>
    </source>
</evidence>
<proteinExistence type="predicted"/>
<dbReference type="InterPro" id="IPR008523">
    <property type="entry name" value="DUF805"/>
</dbReference>
<keyword evidence="2" id="KW-0472">Membrane</keyword>
<dbReference type="OrthoDB" id="9812349at2"/>
<feature type="transmembrane region" description="Helical" evidence="2">
    <location>
        <begin position="64"/>
        <end position="82"/>
    </location>
</feature>
<dbReference type="eggNOG" id="COG3152">
    <property type="taxonomic scope" value="Bacteria"/>
</dbReference>
<dbReference type="STRING" id="1123237.Salmuc_05687"/>
<organism evidence="3 4">
    <name type="scientific">Salipiger mucosus DSM 16094</name>
    <dbReference type="NCBI Taxonomy" id="1123237"/>
    <lineage>
        <taxon>Bacteria</taxon>
        <taxon>Pseudomonadati</taxon>
        <taxon>Pseudomonadota</taxon>
        <taxon>Alphaproteobacteria</taxon>
        <taxon>Rhodobacterales</taxon>
        <taxon>Roseobacteraceae</taxon>
        <taxon>Salipiger</taxon>
    </lineage>
</organism>
<accession>S9S0I1</accession>
<keyword evidence="4" id="KW-1185">Reference proteome</keyword>
<keyword evidence="2" id="KW-1133">Transmembrane helix</keyword>
<name>S9S0I1_9RHOB</name>
<feature type="transmembrane region" description="Helical" evidence="2">
    <location>
        <begin position="94"/>
        <end position="115"/>
    </location>
</feature>
<dbReference type="GO" id="GO:0005886">
    <property type="term" value="C:plasma membrane"/>
    <property type="evidence" value="ECO:0007669"/>
    <property type="project" value="TreeGrafter"/>
</dbReference>
<gene>
    <name evidence="3" type="ORF">Salmuc_05687</name>
</gene>
<feature type="transmembrane region" description="Helical" evidence="2">
    <location>
        <begin position="27"/>
        <end position="44"/>
    </location>
</feature>
<feature type="region of interest" description="Disordered" evidence="1">
    <location>
        <begin position="124"/>
        <end position="151"/>
    </location>
</feature>
<dbReference type="AlphaFoldDB" id="S9S0I1"/>
<sequence>MFGPIAALESYVFNAFRLNARATRAEYWWPTLIVMVATFAAGAADAWTMLSAPSMRDVPTNPFAYWTPILSLLTVVPSFTAGIRRLHDSGRSGFWVLVTAVPLVGPLVLLILLLMPSEQGPNAWGGPRLPMGGQPGGPRPIRSNSLRPSNPLDSYAVLLQADAEPSPEEVARRKEEIHDYFMKNVSRRNNAA</sequence>
<protein>
    <submittedName>
        <fullName evidence="3">Integral membrane protein</fullName>
    </submittedName>
</protein>
<evidence type="ECO:0000313" key="4">
    <source>
        <dbReference type="Proteomes" id="UP000015347"/>
    </source>
</evidence>
<evidence type="ECO:0000256" key="2">
    <source>
        <dbReference type="SAM" id="Phobius"/>
    </source>
</evidence>
<evidence type="ECO:0000313" key="3">
    <source>
        <dbReference type="EMBL" id="EPX79744.1"/>
    </source>
</evidence>
<dbReference type="PANTHER" id="PTHR34980:SF2">
    <property type="entry name" value="INNER MEMBRANE PROTEIN YHAH-RELATED"/>
    <property type="match status" value="1"/>
</dbReference>
<dbReference type="Pfam" id="PF05656">
    <property type="entry name" value="DUF805"/>
    <property type="match status" value="1"/>
</dbReference>